<feature type="domain" description="Periplasmic binding protein" evidence="5">
    <location>
        <begin position="348"/>
        <end position="606"/>
    </location>
</feature>
<evidence type="ECO:0000313" key="7">
    <source>
        <dbReference type="Proteomes" id="UP000000503"/>
    </source>
</evidence>
<dbReference type="KEGG" id="scd:Spica_2215"/>
<comment type="subcellular location">
    <subcellularLocation>
        <location evidence="1">Cell envelope</location>
    </subcellularLocation>
</comment>
<name>F8F261_GRAC1</name>
<dbReference type="SUPFAM" id="SSF53822">
    <property type="entry name" value="Periplasmic binding protein-like I"/>
    <property type="match status" value="2"/>
</dbReference>
<dbReference type="EMBL" id="CP002868">
    <property type="protein sequence ID" value="AEJ20333.1"/>
    <property type="molecule type" value="Genomic_DNA"/>
</dbReference>
<sequence>MKRYIQPSFILIALGIMVLAVSLLWFVNILPLISYNKVEPEVGKLIGLSQANLSEPWRISMTEEITQQAKKYLDMRVIITDAVDSSERQVDDVKRLLAYGIDLLIISPTDSQILTPVVTEAYKTIPVIVLDRAVEGYDYTLYIGPDNQLIGRETGRYVSELLGEKGGQVWEIQGRSGSPPTIDRSTGLRQEIERHPGIRLVKTVTADWLRDQAEDTLSHLFKTTPTPDVIVSQNDAMAYGAILAAKKAAVSNIKFIGVDGLEGANGGLDLVRKGLLSATFICPTGGKEAVNYAWDILEKKPGIPKKIYLRTRKITAETVNANVDPYASFRHPRSNKEPIRLGFAQVGSESRWRLTNTKSIKDAARDAGIELTFIDGQQKQENQIAAIRSFIKQKVDIIAFSPIVESGWEEVLQEAKAAGIPVILSDREVDIKDDSLWATFIGSDFLEEGRRAARWLLSYIEHHPTPDGQVNIVELQGTVGSAPAIDRKRGFELTLEPHPEFRIIRSEIANFYFDQGRDVMKKILETEKRRIDVLFAHNDDMALGAIQTLESAGLRPGKDMVIVSVDAVKEAFQAMIAGKLNCTVECTPLLGPQLMKVIQDYFDGKELPTRIITSEEVFPAEVARTVLPKRRY</sequence>
<dbReference type="HOGENOM" id="CLU_438511_0_0_12"/>
<keyword evidence="4" id="KW-0812">Transmembrane</keyword>
<dbReference type="PANTHER" id="PTHR46847">
    <property type="entry name" value="D-ALLOSE-BINDING PERIPLASMIC PROTEIN-RELATED"/>
    <property type="match status" value="1"/>
</dbReference>
<dbReference type="CDD" id="cd06309">
    <property type="entry name" value="PBP1_galactofuranose_YtfQ-like"/>
    <property type="match status" value="1"/>
</dbReference>
<feature type="transmembrane region" description="Helical" evidence="4">
    <location>
        <begin position="9"/>
        <end position="27"/>
    </location>
</feature>
<dbReference type="AlphaFoldDB" id="F8F261"/>
<dbReference type="Gene3D" id="3.40.50.2300">
    <property type="match status" value="4"/>
</dbReference>
<organism evidence="6 7">
    <name type="scientific">Gracilinema caldarium (strain ATCC 51460 / DSM 7334 / H1)</name>
    <name type="common">Treponema caldarium</name>
    <dbReference type="NCBI Taxonomy" id="744872"/>
    <lineage>
        <taxon>Bacteria</taxon>
        <taxon>Pseudomonadati</taxon>
        <taxon>Spirochaetota</taxon>
        <taxon>Spirochaetia</taxon>
        <taxon>Spirochaetales</taxon>
        <taxon>Breznakiellaceae</taxon>
        <taxon>Gracilinema</taxon>
    </lineage>
</organism>
<dbReference type="CDD" id="cd06308">
    <property type="entry name" value="PBP1_sensor_kinase-like"/>
    <property type="match status" value="1"/>
</dbReference>
<evidence type="ECO:0000256" key="1">
    <source>
        <dbReference type="ARBA" id="ARBA00004196"/>
    </source>
</evidence>
<gene>
    <name evidence="6" type="ordered locus">Spica_2215</name>
</gene>
<evidence type="ECO:0000313" key="6">
    <source>
        <dbReference type="EMBL" id="AEJ20333.1"/>
    </source>
</evidence>
<feature type="domain" description="Periplasmic binding protein" evidence="5">
    <location>
        <begin position="46"/>
        <end position="300"/>
    </location>
</feature>
<evidence type="ECO:0000256" key="4">
    <source>
        <dbReference type="SAM" id="Phobius"/>
    </source>
</evidence>
<proteinExistence type="inferred from homology"/>
<keyword evidence="7" id="KW-1185">Reference proteome</keyword>
<dbReference type="GO" id="GO:0030313">
    <property type="term" value="C:cell envelope"/>
    <property type="evidence" value="ECO:0007669"/>
    <property type="project" value="UniProtKB-SubCell"/>
</dbReference>
<keyword evidence="3" id="KW-0732">Signal</keyword>
<dbReference type="RefSeq" id="WP_013969615.1">
    <property type="nucleotide sequence ID" value="NC_015732.1"/>
</dbReference>
<evidence type="ECO:0000256" key="2">
    <source>
        <dbReference type="ARBA" id="ARBA00007639"/>
    </source>
</evidence>
<dbReference type="InterPro" id="IPR025997">
    <property type="entry name" value="SBP_2_dom"/>
</dbReference>
<dbReference type="PANTHER" id="PTHR46847:SF3">
    <property type="entry name" value="GALACTOFURANOSE-BINDING PROTEIN YTFQ"/>
    <property type="match status" value="1"/>
</dbReference>
<dbReference type="Pfam" id="PF13407">
    <property type="entry name" value="Peripla_BP_4"/>
    <property type="match status" value="2"/>
</dbReference>
<keyword evidence="4" id="KW-1133">Transmembrane helix</keyword>
<reference evidence="7" key="1">
    <citation type="journal article" date="2013" name="Stand. Genomic Sci.">
        <title>Genome sequence of the thermophilic fresh-water bacterium Spirochaeta caldaria type strain (H1(T)), reclassification of Spirochaeta caldaria, Spirochaeta stenostrepta, and Spirochaeta zuelzerae in the genus Treponema as Treponema caldaria comb. nov., Treponema stenostrepta comb. nov., and Treponema zuelzerae comb. nov., and emendation of the genus Treponema.</title>
        <authorList>
            <person name="Abt B."/>
            <person name="Goker M."/>
            <person name="Scheuner C."/>
            <person name="Han C."/>
            <person name="Lu M."/>
            <person name="Misra M."/>
            <person name="Lapidus A."/>
            <person name="Nolan M."/>
            <person name="Lucas S."/>
            <person name="Hammon N."/>
            <person name="Deshpande S."/>
            <person name="Cheng J.F."/>
            <person name="Tapia R."/>
            <person name="Goodwin L.A."/>
            <person name="Pitluck S."/>
            <person name="Liolios K."/>
            <person name="Pagani I."/>
            <person name="Ivanova N."/>
            <person name="Mavromatis K."/>
            <person name="Mikhailova N."/>
            <person name="Huntemann M."/>
            <person name="Pati A."/>
            <person name="Chen A."/>
            <person name="Palaniappan K."/>
            <person name="Land M."/>
            <person name="Hauser L."/>
            <person name="Jeffries C.D."/>
            <person name="Rohde M."/>
            <person name="Spring S."/>
            <person name="Gronow S."/>
            <person name="Detter J.C."/>
            <person name="Bristow J."/>
            <person name="Eisen J.A."/>
            <person name="Markowitz V."/>
            <person name="Hugenholtz P."/>
            <person name="Kyrpides N.C."/>
            <person name="Woyke T."/>
            <person name="Klenk H.P."/>
        </authorList>
    </citation>
    <scope>NUCLEOTIDE SEQUENCE</scope>
    <source>
        <strain evidence="7">ATCC 51460 / DSM 7334 / H1</strain>
    </source>
</reference>
<dbReference type="Proteomes" id="UP000000503">
    <property type="component" value="Chromosome"/>
</dbReference>
<dbReference type="GO" id="GO:0030246">
    <property type="term" value="F:carbohydrate binding"/>
    <property type="evidence" value="ECO:0007669"/>
    <property type="project" value="UniProtKB-ARBA"/>
</dbReference>
<keyword evidence="4" id="KW-0472">Membrane</keyword>
<dbReference type="STRING" id="744872.Spica_2215"/>
<evidence type="ECO:0000259" key="5">
    <source>
        <dbReference type="Pfam" id="PF13407"/>
    </source>
</evidence>
<evidence type="ECO:0000256" key="3">
    <source>
        <dbReference type="ARBA" id="ARBA00022729"/>
    </source>
</evidence>
<dbReference type="eggNOG" id="COG1879">
    <property type="taxonomic scope" value="Bacteria"/>
</dbReference>
<protein>
    <submittedName>
        <fullName evidence="6">Periplasmic binding protein/LacI transcriptional regulator</fullName>
    </submittedName>
</protein>
<dbReference type="InterPro" id="IPR028082">
    <property type="entry name" value="Peripla_BP_I"/>
</dbReference>
<accession>F8F261</accession>
<comment type="similarity">
    <text evidence="2">Belongs to the bacterial solute-binding protein 2 family.</text>
</comment>